<dbReference type="PANTHER" id="PTHR35011:SF11">
    <property type="entry name" value="TRAP TRANSPORTER SMALL PERMEASE PROTEIN"/>
    <property type="match status" value="1"/>
</dbReference>
<evidence type="ECO:0000313" key="11">
    <source>
        <dbReference type="EMBL" id="KIQ29579.1"/>
    </source>
</evidence>
<evidence type="ECO:0000256" key="8">
    <source>
        <dbReference type="ARBA" id="ARBA00038436"/>
    </source>
</evidence>
<evidence type="ECO:0000259" key="10">
    <source>
        <dbReference type="Pfam" id="PF04290"/>
    </source>
</evidence>
<dbReference type="EMBL" id="JXQQ01000044">
    <property type="protein sequence ID" value="KIQ29579.1"/>
    <property type="molecule type" value="Genomic_DNA"/>
</dbReference>
<dbReference type="GO" id="GO:0022857">
    <property type="term" value="F:transmembrane transporter activity"/>
    <property type="evidence" value="ECO:0007669"/>
    <property type="project" value="UniProtKB-UniRule"/>
</dbReference>
<proteinExistence type="inferred from homology"/>
<keyword evidence="4 9" id="KW-0997">Cell inner membrane</keyword>
<keyword evidence="3" id="KW-1003">Cell membrane</keyword>
<comment type="subcellular location">
    <subcellularLocation>
        <location evidence="1 9">Cell inner membrane</location>
        <topology evidence="1 9">Multi-pass membrane protein</topology>
    </subcellularLocation>
</comment>
<comment type="function">
    <text evidence="9">Part of the tripartite ATP-independent periplasmic (TRAP) transport system.</text>
</comment>
<comment type="caution">
    <text evidence="11">The sequence shown here is derived from an EMBL/GenBank/DDBJ whole genome shotgun (WGS) entry which is preliminary data.</text>
</comment>
<feature type="transmembrane region" description="Helical" evidence="9">
    <location>
        <begin position="63"/>
        <end position="81"/>
    </location>
</feature>
<gene>
    <name evidence="11" type="ORF">RT97_18540</name>
</gene>
<evidence type="ECO:0000256" key="5">
    <source>
        <dbReference type="ARBA" id="ARBA00022692"/>
    </source>
</evidence>
<reference evidence="11 12" key="1">
    <citation type="submission" date="2014-12" db="EMBL/GenBank/DDBJ databases">
        <title>16Stimator: statistical estimation of ribosomal gene copy numbers from draft genome assemblies.</title>
        <authorList>
            <person name="Perisin M.A."/>
            <person name="Vetter M."/>
            <person name="Gilbert J.A."/>
            <person name="Bergelson J."/>
        </authorList>
    </citation>
    <scope>NUCLEOTIDE SEQUENCE [LARGE SCALE GENOMIC DNA]</scope>
    <source>
        <strain evidence="11 12">MEDvA23</strain>
    </source>
</reference>
<sequence>MSDEKLLGDDGEFHVKDEAVDLSGTTVEAWAALGIFWVLGLTVLYQFVTRYVLNDSASWTEEIARYLLVGTVFVGASIGVARNNHIQVDFFYRHMPAAMGRALGIVVDVLRTAFYAAAVVMTVQMMIKIGNNASMTIVDLPMNIVYGVCLLGFVAMFVRSVQVSVVHWRRGYCVLERPESTIDDR</sequence>
<keyword evidence="7 9" id="KW-0472">Membrane</keyword>
<evidence type="ECO:0000313" key="12">
    <source>
        <dbReference type="Proteomes" id="UP000032067"/>
    </source>
</evidence>
<dbReference type="AlphaFoldDB" id="A0A0D0MF27"/>
<protein>
    <recommendedName>
        <fullName evidence="9">TRAP transporter small permease protein</fullName>
    </recommendedName>
</protein>
<dbReference type="Pfam" id="PF04290">
    <property type="entry name" value="DctQ"/>
    <property type="match status" value="1"/>
</dbReference>
<dbReference type="InterPro" id="IPR007387">
    <property type="entry name" value="TRAP_DctQ"/>
</dbReference>
<evidence type="ECO:0000256" key="6">
    <source>
        <dbReference type="ARBA" id="ARBA00022989"/>
    </source>
</evidence>
<dbReference type="GO" id="GO:0015740">
    <property type="term" value="P:C4-dicarboxylate transport"/>
    <property type="evidence" value="ECO:0007669"/>
    <property type="project" value="TreeGrafter"/>
</dbReference>
<evidence type="ECO:0000256" key="3">
    <source>
        <dbReference type="ARBA" id="ARBA00022475"/>
    </source>
</evidence>
<accession>A0A0D0MF27</accession>
<feature type="transmembrane region" description="Helical" evidence="9">
    <location>
        <begin position="143"/>
        <end position="161"/>
    </location>
</feature>
<evidence type="ECO:0000256" key="1">
    <source>
        <dbReference type="ARBA" id="ARBA00004429"/>
    </source>
</evidence>
<keyword evidence="6 9" id="KW-1133">Transmembrane helix</keyword>
<dbReference type="Proteomes" id="UP000032067">
    <property type="component" value="Unassembled WGS sequence"/>
</dbReference>
<dbReference type="GO" id="GO:0005886">
    <property type="term" value="C:plasma membrane"/>
    <property type="evidence" value="ECO:0007669"/>
    <property type="project" value="UniProtKB-SubCell"/>
</dbReference>
<keyword evidence="5 9" id="KW-0812">Transmembrane</keyword>
<feature type="transmembrane region" description="Helical" evidence="9">
    <location>
        <begin position="102"/>
        <end position="123"/>
    </location>
</feature>
<dbReference type="RefSeq" id="WP_042580279.1">
    <property type="nucleotide sequence ID" value="NZ_JXQQ01000044.1"/>
</dbReference>
<dbReference type="PANTHER" id="PTHR35011">
    <property type="entry name" value="2,3-DIKETO-L-GULONATE TRAP TRANSPORTER SMALL PERMEASE PROTEIN YIAM"/>
    <property type="match status" value="1"/>
</dbReference>
<evidence type="ECO:0000256" key="2">
    <source>
        <dbReference type="ARBA" id="ARBA00022448"/>
    </source>
</evidence>
<evidence type="ECO:0000256" key="9">
    <source>
        <dbReference type="RuleBase" id="RU369079"/>
    </source>
</evidence>
<feature type="transmembrane region" description="Helical" evidence="9">
    <location>
        <begin position="29"/>
        <end position="48"/>
    </location>
</feature>
<comment type="subunit">
    <text evidence="9">The complex comprises the extracytoplasmic solute receptor protein and the two transmembrane proteins.</text>
</comment>
<comment type="similarity">
    <text evidence="8 9">Belongs to the TRAP transporter small permease family.</text>
</comment>
<keyword evidence="2 9" id="KW-0813">Transport</keyword>
<name>A0A0D0MF27_VARPD</name>
<evidence type="ECO:0000256" key="7">
    <source>
        <dbReference type="ARBA" id="ARBA00023136"/>
    </source>
</evidence>
<organism evidence="11 12">
    <name type="scientific">Variovorax paradoxus</name>
    <dbReference type="NCBI Taxonomy" id="34073"/>
    <lineage>
        <taxon>Bacteria</taxon>
        <taxon>Pseudomonadati</taxon>
        <taxon>Pseudomonadota</taxon>
        <taxon>Betaproteobacteria</taxon>
        <taxon>Burkholderiales</taxon>
        <taxon>Comamonadaceae</taxon>
        <taxon>Variovorax</taxon>
    </lineage>
</organism>
<dbReference type="OrthoDB" id="2085311at2"/>
<dbReference type="InterPro" id="IPR055348">
    <property type="entry name" value="DctQ"/>
</dbReference>
<evidence type="ECO:0000256" key="4">
    <source>
        <dbReference type="ARBA" id="ARBA00022519"/>
    </source>
</evidence>
<feature type="domain" description="Tripartite ATP-independent periplasmic transporters DctQ component" evidence="10">
    <location>
        <begin position="41"/>
        <end position="169"/>
    </location>
</feature>